<gene>
    <name evidence="6" type="ORF">P691DRAFT_791143</name>
</gene>
<feature type="compositionally biased region" description="Basic and acidic residues" evidence="4">
    <location>
        <begin position="184"/>
        <end position="204"/>
    </location>
</feature>
<sequence>MPALRTRDTQARSLEVTTDAPQPPTLAIISPTPRAFTFPTTHNLTDSPYSSPSQSPFEPDLRSLPSHCTIAPGFSTTPPPFQRTLSPISSIPESSSSPSPISRPLTHQRRKSSTCSISTDDERRPRKGDSDYIKRPENAFILFRRKCCEERQAAANDEKLDGPTKKQRQADLSKTISQQWKSLSPEERRVWEDKAKERKKEHEQMYPNYVYRPQRSKDKGKGKKVVKTGRKGEVEHETDTENVSFVLPMPPAPRHGRSASAPTPPPYQSILLPNIYQMTPSCPTSPSLLPMITRRASQAGHPEDCVNNFDFLPHDNFMPPSFGQAGHFEASLQSSEFLRNIFAMPNLPSASQKNDEMQLNIPSNDLLPPHQMISPASSVGSSGPSSPASGPYTPLAHMGQSFTQQLAGADMPVHEHRELELPTDMQLQQDMSSYTWDNTAIWPSGSEILLGDDFDLNAIPAIELGSGKFDDRLAEPSTLQFGQEFTNALEGREFSQDTMISFDEMMAGHSIFVLLTHRRFGCTSHSFVLAGSSKPYLPVHVPYYVHSRLKSRTLPVFLPTPAYTRTYIPHPLSIVLRWSIFVVSVFVTYSYEFTIRNELSEATYQKGDRNSNKNRRQCGFPITGLCFDTK</sequence>
<dbReference type="PROSITE" id="PS50118">
    <property type="entry name" value="HMG_BOX_2"/>
    <property type="match status" value="1"/>
</dbReference>
<evidence type="ECO:0000256" key="2">
    <source>
        <dbReference type="ARBA" id="ARBA00023163"/>
    </source>
</evidence>
<feature type="compositionally biased region" description="Basic and acidic residues" evidence="4">
    <location>
        <begin position="120"/>
        <end position="133"/>
    </location>
</feature>
<dbReference type="InterPro" id="IPR009071">
    <property type="entry name" value="HMG_box_dom"/>
</dbReference>
<evidence type="ECO:0000256" key="4">
    <source>
        <dbReference type="SAM" id="MobiDB-lite"/>
    </source>
</evidence>
<feature type="DNA-binding region" description="HMG box" evidence="3">
    <location>
        <begin position="133"/>
        <end position="210"/>
    </location>
</feature>
<dbReference type="PANTHER" id="PTHR10270:SF161">
    <property type="entry name" value="SEX-DETERMINING REGION Y PROTEIN"/>
    <property type="match status" value="1"/>
</dbReference>
<accession>A0A9P5XH28</accession>
<keyword evidence="7" id="KW-1185">Reference proteome</keyword>
<feature type="compositionally biased region" description="Basic residues" evidence="4">
    <location>
        <begin position="218"/>
        <end position="229"/>
    </location>
</feature>
<feature type="compositionally biased region" description="Low complexity" evidence="4">
    <location>
        <begin position="86"/>
        <end position="102"/>
    </location>
</feature>
<dbReference type="GO" id="GO:0001228">
    <property type="term" value="F:DNA-binding transcription activator activity, RNA polymerase II-specific"/>
    <property type="evidence" value="ECO:0007669"/>
    <property type="project" value="TreeGrafter"/>
</dbReference>
<dbReference type="SUPFAM" id="SSF47095">
    <property type="entry name" value="HMG-box"/>
    <property type="match status" value="1"/>
</dbReference>
<dbReference type="SMART" id="SM00398">
    <property type="entry name" value="HMG"/>
    <property type="match status" value="1"/>
</dbReference>
<organism evidence="6 7">
    <name type="scientific">Macrolepiota fuliginosa MF-IS2</name>
    <dbReference type="NCBI Taxonomy" id="1400762"/>
    <lineage>
        <taxon>Eukaryota</taxon>
        <taxon>Fungi</taxon>
        <taxon>Dikarya</taxon>
        <taxon>Basidiomycota</taxon>
        <taxon>Agaricomycotina</taxon>
        <taxon>Agaricomycetes</taxon>
        <taxon>Agaricomycetidae</taxon>
        <taxon>Agaricales</taxon>
        <taxon>Agaricineae</taxon>
        <taxon>Agaricaceae</taxon>
        <taxon>Macrolepiota</taxon>
    </lineage>
</organism>
<dbReference type="GO" id="GO:0000978">
    <property type="term" value="F:RNA polymerase II cis-regulatory region sequence-specific DNA binding"/>
    <property type="evidence" value="ECO:0007669"/>
    <property type="project" value="TreeGrafter"/>
</dbReference>
<reference evidence="6" key="1">
    <citation type="submission" date="2020-11" db="EMBL/GenBank/DDBJ databases">
        <authorList>
            <consortium name="DOE Joint Genome Institute"/>
            <person name="Ahrendt S."/>
            <person name="Riley R."/>
            <person name="Andreopoulos W."/>
            <person name="Labutti K."/>
            <person name="Pangilinan J."/>
            <person name="Ruiz-Duenas F.J."/>
            <person name="Barrasa J.M."/>
            <person name="Sanchez-Garcia M."/>
            <person name="Camarero S."/>
            <person name="Miyauchi S."/>
            <person name="Serrano A."/>
            <person name="Linde D."/>
            <person name="Babiker R."/>
            <person name="Drula E."/>
            <person name="Ayuso-Fernandez I."/>
            <person name="Pacheco R."/>
            <person name="Padilla G."/>
            <person name="Ferreira P."/>
            <person name="Barriuso J."/>
            <person name="Kellner H."/>
            <person name="Castanera R."/>
            <person name="Alfaro M."/>
            <person name="Ramirez L."/>
            <person name="Pisabarro A.G."/>
            <person name="Kuo A."/>
            <person name="Tritt A."/>
            <person name="Lipzen A."/>
            <person name="He G."/>
            <person name="Yan M."/>
            <person name="Ng V."/>
            <person name="Cullen D."/>
            <person name="Martin F."/>
            <person name="Rosso M.-N."/>
            <person name="Henrissat B."/>
            <person name="Hibbett D."/>
            <person name="Martinez A.T."/>
            <person name="Grigoriev I.V."/>
        </authorList>
    </citation>
    <scope>NUCLEOTIDE SEQUENCE</scope>
    <source>
        <strain evidence="6">MF-IS2</strain>
    </source>
</reference>
<feature type="compositionally biased region" description="Polar residues" evidence="4">
    <location>
        <begin position="38"/>
        <end position="56"/>
    </location>
</feature>
<feature type="domain" description="HMG box" evidence="5">
    <location>
        <begin position="133"/>
        <end position="210"/>
    </location>
</feature>
<dbReference type="OrthoDB" id="6247875at2759"/>
<comment type="caution">
    <text evidence="6">The sequence shown here is derived from an EMBL/GenBank/DDBJ whole genome shotgun (WGS) entry which is preliminary data.</text>
</comment>
<dbReference type="GO" id="GO:0030154">
    <property type="term" value="P:cell differentiation"/>
    <property type="evidence" value="ECO:0007669"/>
    <property type="project" value="TreeGrafter"/>
</dbReference>
<evidence type="ECO:0000256" key="1">
    <source>
        <dbReference type="ARBA" id="ARBA00023125"/>
    </source>
</evidence>
<dbReference type="PANTHER" id="PTHR10270">
    <property type="entry name" value="SOX TRANSCRIPTION FACTOR"/>
    <property type="match status" value="1"/>
</dbReference>
<evidence type="ECO:0000256" key="3">
    <source>
        <dbReference type="PROSITE-ProRule" id="PRU00267"/>
    </source>
</evidence>
<name>A0A9P5XH28_9AGAR</name>
<evidence type="ECO:0000313" key="6">
    <source>
        <dbReference type="EMBL" id="KAF9449420.1"/>
    </source>
</evidence>
<dbReference type="Proteomes" id="UP000807342">
    <property type="component" value="Unassembled WGS sequence"/>
</dbReference>
<protein>
    <recommendedName>
        <fullName evidence="5">HMG box domain-containing protein</fullName>
    </recommendedName>
</protein>
<evidence type="ECO:0000259" key="5">
    <source>
        <dbReference type="PROSITE" id="PS50118"/>
    </source>
</evidence>
<feature type="compositionally biased region" description="Basic and acidic residues" evidence="4">
    <location>
        <begin position="230"/>
        <end position="239"/>
    </location>
</feature>
<dbReference type="Gene3D" id="1.10.30.10">
    <property type="entry name" value="High mobility group box domain"/>
    <property type="match status" value="1"/>
</dbReference>
<dbReference type="EMBL" id="MU151131">
    <property type="protein sequence ID" value="KAF9449420.1"/>
    <property type="molecule type" value="Genomic_DNA"/>
</dbReference>
<feature type="compositionally biased region" description="Polar residues" evidence="4">
    <location>
        <begin position="172"/>
        <end position="182"/>
    </location>
</feature>
<dbReference type="GO" id="GO:0005634">
    <property type="term" value="C:nucleus"/>
    <property type="evidence" value="ECO:0007669"/>
    <property type="project" value="UniProtKB-UniRule"/>
</dbReference>
<feature type="compositionally biased region" description="Polar residues" evidence="4">
    <location>
        <begin position="11"/>
        <end position="20"/>
    </location>
</feature>
<feature type="compositionally biased region" description="Low complexity" evidence="4">
    <location>
        <begin position="374"/>
        <end position="391"/>
    </location>
</feature>
<dbReference type="Pfam" id="PF00505">
    <property type="entry name" value="HMG_box"/>
    <property type="match status" value="1"/>
</dbReference>
<dbReference type="InterPro" id="IPR050140">
    <property type="entry name" value="SRY-related_HMG-box_TF-like"/>
</dbReference>
<keyword evidence="1 3" id="KW-0238">DNA-binding</keyword>
<feature type="compositionally biased region" description="Basic and acidic residues" evidence="4">
    <location>
        <begin position="154"/>
        <end position="171"/>
    </location>
</feature>
<keyword evidence="3" id="KW-0539">Nucleus</keyword>
<feature type="compositionally biased region" description="Basic and acidic residues" evidence="4">
    <location>
        <begin position="1"/>
        <end position="10"/>
    </location>
</feature>
<evidence type="ECO:0000313" key="7">
    <source>
        <dbReference type="Proteomes" id="UP000807342"/>
    </source>
</evidence>
<keyword evidence="2" id="KW-0804">Transcription</keyword>
<dbReference type="InterPro" id="IPR036910">
    <property type="entry name" value="HMG_box_dom_sf"/>
</dbReference>
<dbReference type="AlphaFoldDB" id="A0A9P5XH28"/>
<feature type="region of interest" description="Disordered" evidence="4">
    <location>
        <begin position="365"/>
        <end position="391"/>
    </location>
</feature>
<proteinExistence type="predicted"/>
<feature type="region of interest" description="Disordered" evidence="4">
    <location>
        <begin position="1"/>
        <end position="133"/>
    </location>
</feature>
<dbReference type="CDD" id="cd01389">
    <property type="entry name" value="HMG-box_ROX1-like"/>
    <property type="match status" value="1"/>
</dbReference>
<feature type="region of interest" description="Disordered" evidence="4">
    <location>
        <begin position="154"/>
        <end position="240"/>
    </location>
</feature>